<reference evidence="2 3" key="1">
    <citation type="journal article" date="2020" name="Int. J. Syst. Evol. Microbiol.">
        <title>Reclassification of Streptomyces castelarensis and Streptomyces sporoclivatus as later heterotypic synonyms of Streptomyces antimycoticus.</title>
        <authorList>
            <person name="Komaki H."/>
            <person name="Tamura T."/>
        </authorList>
    </citation>
    <scope>NUCLEOTIDE SEQUENCE [LARGE SCALE GENOMIC DNA]</scope>
    <source>
        <strain evidence="2 3">NBRC 13459</strain>
    </source>
</reference>
<dbReference type="Pfam" id="PF22743">
    <property type="entry name" value="PspAA"/>
    <property type="match status" value="1"/>
</dbReference>
<feature type="domain" description="PspA-associated" evidence="1">
    <location>
        <begin position="45"/>
        <end position="138"/>
    </location>
</feature>
<protein>
    <recommendedName>
        <fullName evidence="1">PspA-associated domain-containing protein</fullName>
    </recommendedName>
</protein>
<accession>A0A4D4KMK4</accession>
<dbReference type="AlphaFoldDB" id="A0A4D4KMK4"/>
<gene>
    <name evidence="2" type="ORF">SVIO_007580</name>
</gene>
<evidence type="ECO:0000313" key="2">
    <source>
        <dbReference type="EMBL" id="GDY50135.1"/>
    </source>
</evidence>
<dbReference type="EMBL" id="BJHW01000001">
    <property type="protein sequence ID" value="GDY50135.1"/>
    <property type="molecule type" value="Genomic_DNA"/>
</dbReference>
<comment type="caution">
    <text evidence="2">The sequence shown here is derived from an EMBL/GenBank/DDBJ whole genome shotgun (WGS) entry which is preliminary data.</text>
</comment>
<evidence type="ECO:0000259" key="1">
    <source>
        <dbReference type="Pfam" id="PF22743"/>
    </source>
</evidence>
<name>A0A4D4KMK4_STRVO</name>
<keyword evidence="3" id="KW-1185">Reference proteome</keyword>
<proteinExistence type="predicted"/>
<organism evidence="2 3">
    <name type="scientific">Streptomyces violaceusniger</name>
    <dbReference type="NCBI Taxonomy" id="68280"/>
    <lineage>
        <taxon>Bacteria</taxon>
        <taxon>Bacillati</taxon>
        <taxon>Actinomycetota</taxon>
        <taxon>Actinomycetes</taxon>
        <taxon>Kitasatosporales</taxon>
        <taxon>Streptomycetaceae</taxon>
        <taxon>Streptomyces</taxon>
        <taxon>Streptomyces violaceusniger group</taxon>
    </lineage>
</organism>
<dbReference type="InterPro" id="IPR054437">
    <property type="entry name" value="PspA-assoc_dom"/>
</dbReference>
<sequence length="139" mass="14752">MRAVRALAKVFETHADPATAGEGGAEALLRAMWSRSEAGRGGTVVILRILGEGQYEIADVHLARLGELDAVLRTAAASGDDEECAAGFHALLDAVRDMGAPLLDDVPAPLDPILPDEGTCRRHMRQIQEQLADEGLMPA</sequence>
<dbReference type="Proteomes" id="UP000301309">
    <property type="component" value="Unassembled WGS sequence"/>
</dbReference>
<evidence type="ECO:0000313" key="3">
    <source>
        <dbReference type="Proteomes" id="UP000301309"/>
    </source>
</evidence>